<dbReference type="InterPro" id="IPR043143">
    <property type="entry name" value="Mal/L-sulf/L-lact_DH-like_NADP"/>
</dbReference>
<dbReference type="Gene3D" id="1.10.1530.10">
    <property type="match status" value="1"/>
</dbReference>
<dbReference type="NCBIfam" id="NF009750">
    <property type="entry name" value="PRK13260.1"/>
    <property type="match status" value="1"/>
</dbReference>
<evidence type="ECO:0000256" key="1">
    <source>
        <dbReference type="ARBA" id="ARBA00023002"/>
    </source>
</evidence>
<name>A0A3E1NIX8_9BACT</name>
<dbReference type="SUPFAM" id="SSF89733">
    <property type="entry name" value="L-sulfolactate dehydrogenase-like"/>
    <property type="match status" value="1"/>
</dbReference>
<gene>
    <name evidence="2" type="ORF">DXN05_12975</name>
</gene>
<dbReference type="Proteomes" id="UP000261284">
    <property type="component" value="Unassembled WGS sequence"/>
</dbReference>
<comment type="caution">
    <text evidence="2">The sequence shown here is derived from an EMBL/GenBank/DDBJ whole genome shotgun (WGS) entry which is preliminary data.</text>
</comment>
<protein>
    <submittedName>
        <fullName evidence="2">3-dehydro-L-gulonate 2-dehydrogenase</fullName>
        <ecNumber evidence="2">1.1.1.130</ecNumber>
    </submittedName>
</protein>
<accession>A0A3E1NIX8</accession>
<dbReference type="GO" id="GO:0047559">
    <property type="term" value="F:3-dehydro-L-gulonate 2-dehydrogenase activity"/>
    <property type="evidence" value="ECO:0007669"/>
    <property type="project" value="UniProtKB-EC"/>
</dbReference>
<organism evidence="2 3">
    <name type="scientific">Deminuibacter soli</name>
    <dbReference type="NCBI Taxonomy" id="2291815"/>
    <lineage>
        <taxon>Bacteria</taxon>
        <taxon>Pseudomonadati</taxon>
        <taxon>Bacteroidota</taxon>
        <taxon>Chitinophagia</taxon>
        <taxon>Chitinophagales</taxon>
        <taxon>Chitinophagaceae</taxon>
        <taxon>Deminuibacter</taxon>
    </lineage>
</organism>
<dbReference type="Pfam" id="PF02615">
    <property type="entry name" value="Ldh_2"/>
    <property type="match status" value="1"/>
</dbReference>
<dbReference type="EMBL" id="QTJU01000004">
    <property type="protein sequence ID" value="RFM27889.1"/>
    <property type="molecule type" value="Genomic_DNA"/>
</dbReference>
<dbReference type="EC" id="1.1.1.130" evidence="2"/>
<dbReference type="InterPro" id="IPR036111">
    <property type="entry name" value="Mal/L-sulfo/L-lacto_DH-like_sf"/>
</dbReference>
<dbReference type="InterPro" id="IPR043144">
    <property type="entry name" value="Mal/L-sulf/L-lact_DH-like_ah"/>
</dbReference>
<evidence type="ECO:0000313" key="3">
    <source>
        <dbReference type="Proteomes" id="UP000261284"/>
    </source>
</evidence>
<reference evidence="2 3" key="1">
    <citation type="submission" date="2018-08" db="EMBL/GenBank/DDBJ databases">
        <title>Chitinophagaceae sp. K23C18032701, a novel bacterium isolated from forest soil.</title>
        <authorList>
            <person name="Wang C."/>
        </authorList>
    </citation>
    <scope>NUCLEOTIDE SEQUENCE [LARGE SCALE GENOMIC DNA]</scope>
    <source>
        <strain evidence="2 3">K23C18032701</strain>
    </source>
</reference>
<dbReference type="Gene3D" id="3.30.1370.60">
    <property type="entry name" value="Hypothetical oxidoreductase yiak, domain 2"/>
    <property type="match status" value="1"/>
</dbReference>
<dbReference type="PANTHER" id="PTHR11091">
    <property type="entry name" value="OXIDOREDUCTASE-RELATED"/>
    <property type="match status" value="1"/>
</dbReference>
<evidence type="ECO:0000313" key="2">
    <source>
        <dbReference type="EMBL" id="RFM27889.1"/>
    </source>
</evidence>
<proteinExistence type="predicted"/>
<dbReference type="RefSeq" id="WP_116847964.1">
    <property type="nucleotide sequence ID" value="NZ_QTJU01000004.1"/>
</dbReference>
<keyword evidence="3" id="KW-1185">Reference proteome</keyword>
<dbReference type="AlphaFoldDB" id="A0A3E1NIX8"/>
<dbReference type="OrthoDB" id="9769447at2"/>
<keyword evidence="1 2" id="KW-0560">Oxidoreductase</keyword>
<dbReference type="PANTHER" id="PTHR11091:SF3">
    <property type="entry name" value="2,3-DIKETO-L-GULONATE REDUCTASE"/>
    <property type="match status" value="1"/>
</dbReference>
<sequence>MKISYPVLYTQLHQVLLSLGFTEAKAALCAGIFAGNSRDGVYSHGLNRFPVFVQAVKEGIVHKDAEPVTTGSNGTVEYWDGRLAPGMYTATLAMQRATALAKSNGMGCVSVKNTNHWMRGGTYGWQAAAAGCIGICATNTIANMPPWGGTLPRLGNNPLVIAVPHGDAPVVLDMAMSQYSYGKLQEYSLTGRELPVAGGYNAAGELTTNPQQIMDTKRTLPAGFWKGSGLSMVLDVLVTALSGGQSVAQITANGTEYGLSQFFLCIDAQTLQQQSIDEIIAYTRTAVPAGENGAVYYPGEQTLATRLRNEKDGIPVNEHIWQSVLDMTASLAGTR</sequence>
<dbReference type="InterPro" id="IPR003767">
    <property type="entry name" value="Malate/L-lactate_DH-like"/>
</dbReference>